<evidence type="ECO:0000256" key="6">
    <source>
        <dbReference type="SAM" id="MobiDB-lite"/>
    </source>
</evidence>
<dbReference type="Gene3D" id="1.10.3090.10">
    <property type="entry name" value="cca-adding enzyme, domain 2"/>
    <property type="match status" value="1"/>
</dbReference>
<keyword evidence="4 5" id="KW-0694">RNA-binding</keyword>
<dbReference type="GO" id="GO:0052927">
    <property type="term" value="F:CC tRNA cytidylyltransferase activity"/>
    <property type="evidence" value="ECO:0007669"/>
    <property type="project" value="TreeGrafter"/>
</dbReference>
<dbReference type="SUPFAM" id="SSF81301">
    <property type="entry name" value="Nucleotidyltransferase"/>
    <property type="match status" value="1"/>
</dbReference>
<dbReference type="InterPro" id="IPR032828">
    <property type="entry name" value="PolyA_RNA-bd"/>
</dbReference>
<protein>
    <recommendedName>
        <fullName evidence="11">Poly A polymerase head domain-containing protein</fullName>
    </recommendedName>
</protein>
<dbReference type="GO" id="GO:0000166">
    <property type="term" value="F:nucleotide binding"/>
    <property type="evidence" value="ECO:0007669"/>
    <property type="project" value="UniProtKB-KW"/>
</dbReference>
<keyword evidence="10" id="KW-1185">Reference proteome</keyword>
<evidence type="ECO:0000259" key="8">
    <source>
        <dbReference type="Pfam" id="PF12627"/>
    </source>
</evidence>
<dbReference type="AlphaFoldDB" id="K3WQW5"/>
<dbReference type="FunFam" id="3.30.460.10:FF:000019">
    <property type="entry name" value="tRNA nucleotidyltransferase cca2"/>
    <property type="match status" value="1"/>
</dbReference>
<feature type="domain" description="Poly A polymerase head" evidence="7">
    <location>
        <begin position="80"/>
        <end position="218"/>
    </location>
</feature>
<accession>K3WQW5</accession>
<dbReference type="OMA" id="TQYYSVI"/>
<dbReference type="PANTHER" id="PTHR13734">
    <property type="entry name" value="TRNA-NUCLEOTIDYLTRANSFERASE"/>
    <property type="match status" value="1"/>
</dbReference>
<dbReference type="InParanoid" id="K3WQW5"/>
<organism evidence="9 10">
    <name type="scientific">Globisporangium ultimum (strain ATCC 200006 / CBS 805.95 / DAOM BR144)</name>
    <name type="common">Pythium ultimum</name>
    <dbReference type="NCBI Taxonomy" id="431595"/>
    <lineage>
        <taxon>Eukaryota</taxon>
        <taxon>Sar</taxon>
        <taxon>Stramenopiles</taxon>
        <taxon>Oomycota</taxon>
        <taxon>Peronosporomycetes</taxon>
        <taxon>Pythiales</taxon>
        <taxon>Pythiaceae</taxon>
        <taxon>Globisporangium</taxon>
    </lineage>
</organism>
<dbReference type="GO" id="GO:0003723">
    <property type="term" value="F:RNA binding"/>
    <property type="evidence" value="ECO:0007669"/>
    <property type="project" value="UniProtKB-KW"/>
</dbReference>
<evidence type="ECO:0000256" key="5">
    <source>
        <dbReference type="RuleBase" id="RU003953"/>
    </source>
</evidence>
<dbReference type="InterPro" id="IPR043519">
    <property type="entry name" value="NT_sf"/>
</dbReference>
<dbReference type="EMBL" id="GL376629">
    <property type="status" value="NOT_ANNOTATED_CDS"/>
    <property type="molecule type" value="Genomic_DNA"/>
</dbReference>
<dbReference type="Pfam" id="PF01743">
    <property type="entry name" value="PolyA_pol"/>
    <property type="match status" value="1"/>
</dbReference>
<reference evidence="10" key="1">
    <citation type="journal article" date="2010" name="Genome Biol.">
        <title>Genome sequence of the necrotrophic plant pathogen Pythium ultimum reveals original pathogenicity mechanisms and effector repertoire.</title>
        <authorList>
            <person name="Levesque C.A."/>
            <person name="Brouwer H."/>
            <person name="Cano L."/>
            <person name="Hamilton J.P."/>
            <person name="Holt C."/>
            <person name="Huitema E."/>
            <person name="Raffaele S."/>
            <person name="Robideau G.P."/>
            <person name="Thines M."/>
            <person name="Win J."/>
            <person name="Zerillo M.M."/>
            <person name="Beakes G.W."/>
            <person name="Boore J.L."/>
            <person name="Busam D."/>
            <person name="Dumas B."/>
            <person name="Ferriera S."/>
            <person name="Fuerstenberg S.I."/>
            <person name="Gachon C.M."/>
            <person name="Gaulin E."/>
            <person name="Govers F."/>
            <person name="Grenville-Briggs L."/>
            <person name="Horner N."/>
            <person name="Hostetler J."/>
            <person name="Jiang R.H."/>
            <person name="Johnson J."/>
            <person name="Krajaejun T."/>
            <person name="Lin H."/>
            <person name="Meijer H.J."/>
            <person name="Moore B."/>
            <person name="Morris P."/>
            <person name="Phuntmart V."/>
            <person name="Puiu D."/>
            <person name="Shetty J."/>
            <person name="Stajich J.E."/>
            <person name="Tripathy S."/>
            <person name="Wawra S."/>
            <person name="van West P."/>
            <person name="Whitty B.R."/>
            <person name="Coutinho P.M."/>
            <person name="Henrissat B."/>
            <person name="Martin F."/>
            <person name="Thomas P.D."/>
            <person name="Tyler B.M."/>
            <person name="De Vries R.P."/>
            <person name="Kamoun S."/>
            <person name="Yandell M."/>
            <person name="Tisserat N."/>
            <person name="Buell C.R."/>
        </authorList>
    </citation>
    <scope>NUCLEOTIDE SEQUENCE</scope>
    <source>
        <strain evidence="10">DAOM:BR144</strain>
    </source>
</reference>
<evidence type="ECO:0000256" key="3">
    <source>
        <dbReference type="ARBA" id="ARBA00022741"/>
    </source>
</evidence>
<feature type="domain" description="tRNA nucleotidyltransferase/poly(A) polymerase RNA and SrmB- binding" evidence="8">
    <location>
        <begin position="245"/>
        <end position="308"/>
    </location>
</feature>
<dbReference type="HOGENOM" id="CLU_019592_2_2_1"/>
<dbReference type="Gene3D" id="3.30.460.10">
    <property type="entry name" value="Beta Polymerase, domain 2"/>
    <property type="match status" value="1"/>
</dbReference>
<feature type="region of interest" description="Disordered" evidence="6">
    <location>
        <begin position="25"/>
        <end position="52"/>
    </location>
</feature>
<dbReference type="eggNOG" id="KOG2159">
    <property type="taxonomic scope" value="Eukaryota"/>
</dbReference>
<reference evidence="10" key="2">
    <citation type="submission" date="2010-04" db="EMBL/GenBank/DDBJ databases">
        <authorList>
            <person name="Buell R."/>
            <person name="Hamilton J."/>
            <person name="Hostetler J."/>
        </authorList>
    </citation>
    <scope>NUCLEOTIDE SEQUENCE [LARGE SCALE GENOMIC DNA]</scope>
    <source>
        <strain evidence="10">DAOM:BR144</strain>
    </source>
</reference>
<name>K3WQW5_GLOUD</name>
<keyword evidence="2 5" id="KW-0808">Transferase</keyword>
<dbReference type="PANTHER" id="PTHR13734:SF5">
    <property type="entry name" value="CCA TRNA NUCLEOTIDYLTRANSFERASE, MITOCHONDRIAL"/>
    <property type="match status" value="1"/>
</dbReference>
<evidence type="ECO:0008006" key="11">
    <source>
        <dbReference type="Google" id="ProtNLM"/>
    </source>
</evidence>
<dbReference type="GO" id="GO:0052929">
    <property type="term" value="F:ATP:3'-cytidine-cytidine-tRNA adenylyltransferase activity"/>
    <property type="evidence" value="ECO:0007669"/>
    <property type="project" value="TreeGrafter"/>
</dbReference>
<comment type="similarity">
    <text evidence="1 5">Belongs to the tRNA nucleotidyltransferase/poly(A) polymerase family.</text>
</comment>
<dbReference type="GO" id="GO:0005739">
    <property type="term" value="C:mitochondrion"/>
    <property type="evidence" value="ECO:0007669"/>
    <property type="project" value="UniProtKB-ARBA"/>
</dbReference>
<evidence type="ECO:0000313" key="10">
    <source>
        <dbReference type="Proteomes" id="UP000019132"/>
    </source>
</evidence>
<evidence type="ECO:0000256" key="2">
    <source>
        <dbReference type="ARBA" id="ARBA00022679"/>
    </source>
</evidence>
<dbReference type="EnsemblProtists" id="PYU1_T007357">
    <property type="protein sequence ID" value="PYU1_T007357"/>
    <property type="gene ID" value="PYU1_G007341"/>
</dbReference>
<dbReference type="SUPFAM" id="SSF81891">
    <property type="entry name" value="Poly A polymerase C-terminal region-like"/>
    <property type="match status" value="1"/>
</dbReference>
<dbReference type="Proteomes" id="UP000019132">
    <property type="component" value="Unassembled WGS sequence"/>
</dbReference>
<dbReference type="InterPro" id="IPR002646">
    <property type="entry name" value="PolA_pol_head_dom"/>
</dbReference>
<evidence type="ECO:0000256" key="4">
    <source>
        <dbReference type="ARBA" id="ARBA00022884"/>
    </source>
</evidence>
<dbReference type="VEuPathDB" id="FungiDB:PYU1_G007341"/>
<dbReference type="GO" id="GO:0001680">
    <property type="term" value="P:tRNA 3'-terminal CCA addition"/>
    <property type="evidence" value="ECO:0007669"/>
    <property type="project" value="UniProtKB-ARBA"/>
</dbReference>
<dbReference type="CDD" id="cd05398">
    <property type="entry name" value="NT_ClassII-CCAase"/>
    <property type="match status" value="1"/>
</dbReference>
<proteinExistence type="inferred from homology"/>
<keyword evidence="3" id="KW-0547">Nucleotide-binding</keyword>
<evidence type="ECO:0000313" key="9">
    <source>
        <dbReference type="EnsemblProtists" id="PYU1_T007357"/>
    </source>
</evidence>
<sequence>MLAARFFRERRMRAAALRCVPPLRAPQGSGHGSGWSHVRSISASPDRASSPPQITLTPAESNLFDFLVYIQHLYAPTTQLRVAGGWVRDKLRGAESDDIDIVLDNINGTTFANHILKFQKMRKLPQSSIGVVKANSDKSKHLEVATVSIEGRMVDLVHLRAEEYTADSRIPETTFAKPIEDASRRDITINALFYNLHTQQVEDFTGQGLQDLAAGVVRTPLEPYQTFLDDPLRVLRAIRFACDFGYTLDEKLSEAVLTHAEIKDAMARKVSRERIGIEVRKMLSGSDPARAFSLLREYGLLDLVFNDLLKQENDANAAATTSHHPVRLWSDEVATKSFTHLQFLQQSRRELASHQISFVEASGAILTPLFLKSIADVSGPPSLEPLEPVGEDVIIDSAFSYLNVRDAITRQLPVDEIVEVLKTNVKWPKPAAKRVAFIIEAVAAFPSDARFSRECSGDRLKLFMWMTRYNSVLAPALSILLTQYEDPLQRDATLKTFLDLGAMYAKREAEHGGKKRRMDGNTIKTHLGDNAGPKIARALEVLNVWEMVHPLASVDDEVAFFEQLARQLE</sequence>
<dbReference type="STRING" id="431595.K3WQW5"/>
<evidence type="ECO:0000256" key="1">
    <source>
        <dbReference type="ARBA" id="ARBA00007265"/>
    </source>
</evidence>
<evidence type="ECO:0000259" key="7">
    <source>
        <dbReference type="Pfam" id="PF01743"/>
    </source>
</evidence>
<reference evidence="9" key="3">
    <citation type="submission" date="2015-02" db="UniProtKB">
        <authorList>
            <consortium name="EnsemblProtists"/>
        </authorList>
    </citation>
    <scope>IDENTIFICATION</scope>
    <source>
        <strain evidence="9">DAOM BR144</strain>
    </source>
</reference>
<dbReference type="Pfam" id="PF12627">
    <property type="entry name" value="PolyA_pol_RNAbd"/>
    <property type="match status" value="1"/>
</dbReference>